<dbReference type="Proteomes" id="UP001645859">
    <property type="component" value="Unassembled WGS sequence"/>
</dbReference>
<dbReference type="InterPro" id="IPR036291">
    <property type="entry name" value="NAD(P)-bd_dom_sf"/>
</dbReference>
<evidence type="ECO:0000256" key="1">
    <source>
        <dbReference type="ARBA" id="ARBA00023002"/>
    </source>
</evidence>
<evidence type="ECO:0000313" key="3">
    <source>
        <dbReference type="EMBL" id="MBL3678134.1"/>
    </source>
</evidence>
<name>A0ABS1SF58_9MICO</name>
<proteinExistence type="predicted"/>
<gene>
    <name evidence="3" type="ORF">D3230_02280</name>
</gene>
<dbReference type="Gene3D" id="3.40.50.720">
    <property type="entry name" value="NAD(P)-binding Rossmann-like Domain"/>
    <property type="match status" value="1"/>
</dbReference>
<accession>A0ABS1SF58</accession>
<feature type="domain" description="Pyrroline-5-carboxylate reductase catalytic N-terminal" evidence="2">
    <location>
        <begin position="3"/>
        <end position="92"/>
    </location>
</feature>
<dbReference type="PANTHER" id="PTHR14239:SF0">
    <property type="entry name" value="F420-DEPENDENT NADP REDUCTASE"/>
    <property type="match status" value="1"/>
</dbReference>
<dbReference type="PANTHER" id="PTHR14239">
    <property type="entry name" value="DUDULIN-RELATED"/>
    <property type="match status" value="1"/>
</dbReference>
<keyword evidence="4" id="KW-1185">Reference proteome</keyword>
<comment type="caution">
    <text evidence="3">The sequence shown here is derived from an EMBL/GenBank/DDBJ whole genome shotgun (WGS) entry which is preliminary data.</text>
</comment>
<evidence type="ECO:0000313" key="4">
    <source>
        <dbReference type="Proteomes" id="UP001645859"/>
    </source>
</evidence>
<dbReference type="RefSeq" id="WP_202343365.1">
    <property type="nucleotide sequence ID" value="NZ_BAAAPI010000001.1"/>
</dbReference>
<sequence>MSRVAILGVGKVGTAIARAAHAAGHDVTIAGSGDPAPVQFIVEVMAPGVRVAAAAEAVRDAEIVILAIPLPKLETLSPELLAGHTVIDAMNHWAPTDGALPAVFDGASDTSTVVARHLAASRVVKALNHIGYHEMEDDARPEGAPDRRGLAAVSDDAAAAQHAADLVSSFGFDVIASTPLRLGAALEPGSEIFAGSFTAPEIRERLAAAHLSAV</sequence>
<evidence type="ECO:0000259" key="2">
    <source>
        <dbReference type="Pfam" id="PF03807"/>
    </source>
</evidence>
<dbReference type="InterPro" id="IPR051267">
    <property type="entry name" value="STEAP_metalloreductase"/>
</dbReference>
<dbReference type="EMBL" id="QYAC01000001">
    <property type="protein sequence ID" value="MBL3678134.1"/>
    <property type="molecule type" value="Genomic_DNA"/>
</dbReference>
<protein>
    <submittedName>
        <fullName evidence="3">NADP oxidoreductase</fullName>
    </submittedName>
</protein>
<dbReference type="Pfam" id="PF03807">
    <property type="entry name" value="F420_oxidored"/>
    <property type="match status" value="1"/>
</dbReference>
<organism evidence="3 4">
    <name type="scientific">Leucobacter chromiireducens subsp. solipictus</name>
    <dbReference type="NCBI Taxonomy" id="398235"/>
    <lineage>
        <taxon>Bacteria</taxon>
        <taxon>Bacillati</taxon>
        <taxon>Actinomycetota</taxon>
        <taxon>Actinomycetes</taxon>
        <taxon>Micrococcales</taxon>
        <taxon>Microbacteriaceae</taxon>
        <taxon>Leucobacter</taxon>
    </lineage>
</organism>
<keyword evidence="1" id="KW-0560">Oxidoreductase</keyword>
<reference evidence="3 4" key="1">
    <citation type="submission" date="2018-09" db="EMBL/GenBank/DDBJ databases">
        <title>Comparative genomics of Leucobacter spp.</title>
        <authorList>
            <person name="Reis A.C."/>
            <person name="Kolvenbach B.A."/>
            <person name="Corvini P.F.X."/>
            <person name="Nunes O.C."/>
        </authorList>
    </citation>
    <scope>NUCLEOTIDE SEQUENCE [LARGE SCALE GENOMIC DNA]</scope>
    <source>
        <strain evidence="3 4">TAN 31504</strain>
    </source>
</reference>
<dbReference type="InterPro" id="IPR028939">
    <property type="entry name" value="P5C_Rdtase_cat_N"/>
</dbReference>
<dbReference type="SUPFAM" id="SSF51735">
    <property type="entry name" value="NAD(P)-binding Rossmann-fold domains"/>
    <property type="match status" value="1"/>
</dbReference>